<feature type="region of interest" description="Disordered" evidence="1">
    <location>
        <begin position="102"/>
        <end position="160"/>
    </location>
</feature>
<keyword evidence="3" id="KW-1185">Reference proteome</keyword>
<dbReference type="VEuPathDB" id="FungiDB:MELLADRAFT_107429"/>
<dbReference type="AlphaFoldDB" id="F4RPS1"/>
<accession>F4RPS1</accession>
<evidence type="ECO:0000256" key="1">
    <source>
        <dbReference type="SAM" id="MobiDB-lite"/>
    </source>
</evidence>
<proteinExistence type="predicted"/>
<organism evidence="3">
    <name type="scientific">Melampsora larici-populina (strain 98AG31 / pathotype 3-4-7)</name>
    <name type="common">Poplar leaf rust fungus</name>
    <dbReference type="NCBI Taxonomy" id="747676"/>
    <lineage>
        <taxon>Eukaryota</taxon>
        <taxon>Fungi</taxon>
        <taxon>Dikarya</taxon>
        <taxon>Basidiomycota</taxon>
        <taxon>Pucciniomycotina</taxon>
        <taxon>Pucciniomycetes</taxon>
        <taxon>Pucciniales</taxon>
        <taxon>Melampsoraceae</taxon>
        <taxon>Melampsora</taxon>
    </lineage>
</organism>
<dbReference type="GeneID" id="18923171"/>
<dbReference type="RefSeq" id="XP_007411177.1">
    <property type="nucleotide sequence ID" value="XM_007411115.1"/>
</dbReference>
<dbReference type="HOGENOM" id="CLU_576297_0_0_1"/>
<sequence>MSINTCTLSQMPSRQNRSKQPHRAVCLCEAYECRHQVFPDANGVSHSGVEVLPATRAAHKRADLRNNLVKSPRTTSTSIPASPLSAQDQLLSDLQRLNIISEPVLSQDGQPCNSTESDMSHQVTQDPHLEGNSSQAVQIESPDLPTPNVPSADSESTSTKTCSQAELARISGQKVLDCGMFHNYDFLSSFRLQEISVIDEPSSTMIFESIPDGLYSFQLKSINPLVLHVALTASILDIIGHSSNLITKWILDVQSITIELSTTYGILPTKSPHHQLLPAEVETLKRIPSSVSTAFGWLELDPALTFMNCCSSCFAMYPKASAPSRRHHCIANIPGGPSDSYDPSNSTSDAEDAELNSSETICGEPLVKYVRASWHVRRFWAMKDLENDEEQLPPISTVELLSLNSKGTECFGQVFSIFSHCRTPVASQNTTNTWLCVQCFPPVPSKLPNPFNTADVAKKIRTREDKPAETSSRK</sequence>
<feature type="compositionally biased region" description="Basic and acidic residues" evidence="1">
    <location>
        <begin position="456"/>
        <end position="474"/>
    </location>
</feature>
<feature type="region of interest" description="Disordered" evidence="1">
    <location>
        <begin position="454"/>
        <end position="474"/>
    </location>
</feature>
<protein>
    <submittedName>
        <fullName evidence="2">Uncharacterized protein</fullName>
    </submittedName>
</protein>
<dbReference type="EMBL" id="GL883112">
    <property type="protein sequence ID" value="EGG05688.1"/>
    <property type="molecule type" value="Genomic_DNA"/>
</dbReference>
<reference evidence="3" key="1">
    <citation type="journal article" date="2011" name="Proc. Natl. Acad. Sci. U.S.A.">
        <title>Obligate biotrophy features unraveled by the genomic analysis of rust fungi.</title>
        <authorList>
            <person name="Duplessis S."/>
            <person name="Cuomo C.A."/>
            <person name="Lin Y.-C."/>
            <person name="Aerts A."/>
            <person name="Tisserant E."/>
            <person name="Veneault-Fourrey C."/>
            <person name="Joly D.L."/>
            <person name="Hacquard S."/>
            <person name="Amselem J."/>
            <person name="Cantarel B.L."/>
            <person name="Chiu R."/>
            <person name="Coutinho P.M."/>
            <person name="Feau N."/>
            <person name="Field M."/>
            <person name="Frey P."/>
            <person name="Gelhaye E."/>
            <person name="Goldberg J."/>
            <person name="Grabherr M.G."/>
            <person name="Kodira C.D."/>
            <person name="Kohler A."/>
            <person name="Kuees U."/>
            <person name="Lindquist E.A."/>
            <person name="Lucas S.M."/>
            <person name="Mago R."/>
            <person name="Mauceli E."/>
            <person name="Morin E."/>
            <person name="Murat C."/>
            <person name="Pangilinan J.L."/>
            <person name="Park R."/>
            <person name="Pearson M."/>
            <person name="Quesneville H."/>
            <person name="Rouhier N."/>
            <person name="Sakthikumar S."/>
            <person name="Salamov A.A."/>
            <person name="Schmutz J."/>
            <person name="Selles B."/>
            <person name="Shapiro H."/>
            <person name="Tanguay P."/>
            <person name="Tuskan G.A."/>
            <person name="Henrissat B."/>
            <person name="Van de Peer Y."/>
            <person name="Rouze P."/>
            <person name="Ellis J.G."/>
            <person name="Dodds P.N."/>
            <person name="Schein J.E."/>
            <person name="Zhong S."/>
            <person name="Hamelin R.C."/>
            <person name="Grigoriev I.V."/>
            <person name="Szabo L.J."/>
            <person name="Martin F."/>
        </authorList>
    </citation>
    <scope>NUCLEOTIDE SEQUENCE [LARGE SCALE GENOMIC DNA]</scope>
    <source>
        <strain evidence="3">98AG31 / pathotype 3-4-7</strain>
    </source>
</reference>
<gene>
    <name evidence="2" type="ORF">MELLADRAFT_107429</name>
</gene>
<dbReference type="Proteomes" id="UP000001072">
    <property type="component" value="Unassembled WGS sequence"/>
</dbReference>
<dbReference type="InParanoid" id="F4RPS1"/>
<name>F4RPS1_MELLP</name>
<evidence type="ECO:0000313" key="2">
    <source>
        <dbReference type="EMBL" id="EGG05688.1"/>
    </source>
</evidence>
<feature type="compositionally biased region" description="Polar residues" evidence="1">
    <location>
        <begin position="107"/>
        <end position="138"/>
    </location>
</feature>
<dbReference type="OrthoDB" id="2507701at2759"/>
<feature type="compositionally biased region" description="Polar residues" evidence="1">
    <location>
        <begin position="149"/>
        <end position="160"/>
    </location>
</feature>
<evidence type="ECO:0000313" key="3">
    <source>
        <dbReference type="Proteomes" id="UP000001072"/>
    </source>
</evidence>
<dbReference type="KEGG" id="mlr:MELLADRAFT_107429"/>